<proteinExistence type="predicted"/>
<name>A0A7M5XIQ2_9CNID</name>
<dbReference type="Proteomes" id="UP000594262">
    <property type="component" value="Unplaced"/>
</dbReference>
<accession>A0A7M5XIQ2</accession>
<evidence type="ECO:0000313" key="1">
    <source>
        <dbReference type="EnsemblMetazoa" id="CLYHEMP022979.1"/>
    </source>
</evidence>
<reference evidence="1" key="1">
    <citation type="submission" date="2021-01" db="UniProtKB">
        <authorList>
            <consortium name="EnsemblMetazoa"/>
        </authorList>
    </citation>
    <scope>IDENTIFICATION</scope>
</reference>
<dbReference type="EnsemblMetazoa" id="CLYHEMT022979.1">
    <property type="protein sequence ID" value="CLYHEMP022979.1"/>
    <property type="gene ID" value="CLYHEMG022979"/>
</dbReference>
<evidence type="ECO:0000313" key="2">
    <source>
        <dbReference type="Proteomes" id="UP000594262"/>
    </source>
</evidence>
<sequence length="269" mass="30304">MGSWISFDRDSGSVEEVRDYCKSVIFVKFYGQTSSMKGETDKTIDAIDGCENLGSLIKELHEEVAKQKSAKNFEITDDFRLILRKIANLRLCNKDCETADHCYERLLKNADLFAAIYKKRGKLSQGLSEEHDHYWGTRQQMMCGKTIADWLEKREKKAKNSTYDADSFDPIFGVLLNPTGGRVGPGDTNWMHEALFDDLGAFAYHSAVHDGFGYLKTNHSTGPGYNYLNKGLFGDSSPLGGQISGISFWESTLDDEKPEDAPLDKFNFK</sequence>
<dbReference type="AlphaFoldDB" id="A0A7M5XIQ2"/>
<dbReference type="GeneID" id="136824816"/>
<dbReference type="RefSeq" id="XP_066936890.1">
    <property type="nucleotide sequence ID" value="XM_067080789.1"/>
</dbReference>
<organism evidence="1 2">
    <name type="scientific">Clytia hemisphaerica</name>
    <dbReference type="NCBI Taxonomy" id="252671"/>
    <lineage>
        <taxon>Eukaryota</taxon>
        <taxon>Metazoa</taxon>
        <taxon>Cnidaria</taxon>
        <taxon>Hydrozoa</taxon>
        <taxon>Hydroidolina</taxon>
        <taxon>Leptothecata</taxon>
        <taxon>Obeliida</taxon>
        <taxon>Clytiidae</taxon>
        <taxon>Clytia</taxon>
    </lineage>
</organism>
<dbReference type="OrthoDB" id="6020736at2759"/>
<keyword evidence="2" id="KW-1185">Reference proteome</keyword>
<protein>
    <submittedName>
        <fullName evidence="1">Uncharacterized protein</fullName>
    </submittedName>
</protein>